<dbReference type="KEGG" id="dpn:BCB69_01015"/>
<dbReference type="STRING" id="39950.BCB69_01015"/>
<feature type="lipid moiety-binding region" description="S-diacylglycerol cysteine" evidence="7">
    <location>
        <position position="24"/>
    </location>
</feature>
<dbReference type="Gene3D" id="3.40.190.10">
    <property type="entry name" value="Periplasmic binding protein-like II"/>
    <property type="match status" value="2"/>
</dbReference>
<organism evidence="9 10">
    <name type="scientific">Dialister pneumosintes</name>
    <dbReference type="NCBI Taxonomy" id="39950"/>
    <lineage>
        <taxon>Bacteria</taxon>
        <taxon>Bacillati</taxon>
        <taxon>Bacillota</taxon>
        <taxon>Negativicutes</taxon>
        <taxon>Veillonellales</taxon>
        <taxon>Veillonellaceae</taxon>
        <taxon>Dialister</taxon>
    </lineage>
</organism>
<dbReference type="PROSITE" id="PS51257">
    <property type="entry name" value="PROKAR_LIPOPROTEIN"/>
    <property type="match status" value="1"/>
</dbReference>
<dbReference type="EMBL" id="CP017037">
    <property type="protein sequence ID" value="AOH38696.1"/>
    <property type="molecule type" value="Genomic_DNA"/>
</dbReference>
<comment type="similarity">
    <text evidence="6">Belongs to the nlpA lipoprotein family.</text>
</comment>
<sequence>MKTSIKAFAIICAGILTAGVLTACGTEKNVSSQTASTIKVGASPSPHTEILNAVKDQLAKEGVNLEIVEFNDYVQPNLALSDGSLDANFFQHEPYLKEFCETRGLQLVSLGGVHIEPMSAYSDKVKSIQELQDGATIAVPNDPTNEGRALLLLQSAGLIKLRDAASLTATPQDIIENPHHFKFTELEAPQLPRTLQDTDLAIINMNFALDAKLDPNKAILTEGTDSPYANIIAVRSGNENRPELQKLIKALTSEEAKTFIEQKYKGSIIPAFSTK</sequence>
<dbReference type="AlphaFoldDB" id="A0A1B3WCL3"/>
<evidence type="ECO:0000256" key="2">
    <source>
        <dbReference type="ARBA" id="ARBA00022729"/>
    </source>
</evidence>
<evidence type="ECO:0000256" key="1">
    <source>
        <dbReference type="ARBA" id="ARBA00004635"/>
    </source>
</evidence>
<dbReference type="CDD" id="cd13597">
    <property type="entry name" value="PBP2_lipoprotein_Tp32"/>
    <property type="match status" value="1"/>
</dbReference>
<evidence type="ECO:0000256" key="6">
    <source>
        <dbReference type="PIRNR" id="PIRNR002854"/>
    </source>
</evidence>
<dbReference type="Pfam" id="PF03180">
    <property type="entry name" value="Lipoprotein_9"/>
    <property type="match status" value="1"/>
</dbReference>
<dbReference type="PANTHER" id="PTHR30429">
    <property type="entry name" value="D-METHIONINE-BINDING LIPOPROTEIN METQ"/>
    <property type="match status" value="1"/>
</dbReference>
<dbReference type="InterPro" id="IPR004872">
    <property type="entry name" value="Lipoprotein_NlpA"/>
</dbReference>
<keyword evidence="2 8" id="KW-0732">Signal</keyword>
<evidence type="ECO:0000256" key="3">
    <source>
        <dbReference type="ARBA" id="ARBA00023136"/>
    </source>
</evidence>
<evidence type="ECO:0000313" key="9">
    <source>
        <dbReference type="EMBL" id="AOH38696.1"/>
    </source>
</evidence>
<dbReference type="SUPFAM" id="SSF53850">
    <property type="entry name" value="Periplasmic binding protein-like II"/>
    <property type="match status" value="1"/>
</dbReference>
<dbReference type="PIRSF" id="PIRSF002854">
    <property type="entry name" value="MetQ"/>
    <property type="match status" value="1"/>
</dbReference>
<keyword evidence="3" id="KW-0472">Membrane</keyword>
<dbReference type="RefSeq" id="WP_022513929.1">
    <property type="nucleotide sequence ID" value="NZ_CP017037.1"/>
</dbReference>
<evidence type="ECO:0000256" key="8">
    <source>
        <dbReference type="SAM" id="SignalP"/>
    </source>
</evidence>
<comment type="subcellular location">
    <subcellularLocation>
        <location evidence="1">Membrane</location>
        <topology evidence="1">Lipid-anchor</topology>
    </subcellularLocation>
</comment>
<accession>A0A1B3WCL3</accession>
<keyword evidence="5 6" id="KW-0449">Lipoprotein</keyword>
<evidence type="ECO:0000313" key="10">
    <source>
        <dbReference type="Proteomes" id="UP000094757"/>
    </source>
</evidence>
<evidence type="ECO:0000256" key="5">
    <source>
        <dbReference type="ARBA" id="ARBA00023288"/>
    </source>
</evidence>
<dbReference type="PANTHER" id="PTHR30429:SF0">
    <property type="entry name" value="METHIONINE-BINDING LIPOPROTEIN METQ"/>
    <property type="match status" value="1"/>
</dbReference>
<gene>
    <name evidence="9" type="ORF">BCB69_01015</name>
</gene>
<dbReference type="Proteomes" id="UP000094757">
    <property type="component" value="Chromosome"/>
</dbReference>
<keyword evidence="4" id="KW-0564">Palmitate</keyword>
<proteinExistence type="inferred from homology"/>
<dbReference type="GO" id="GO:0016020">
    <property type="term" value="C:membrane"/>
    <property type="evidence" value="ECO:0007669"/>
    <property type="project" value="UniProtKB-SubCell"/>
</dbReference>
<evidence type="ECO:0000256" key="4">
    <source>
        <dbReference type="ARBA" id="ARBA00023139"/>
    </source>
</evidence>
<evidence type="ECO:0000256" key="7">
    <source>
        <dbReference type="PIRSR" id="PIRSR002854-1"/>
    </source>
</evidence>
<reference evidence="10" key="1">
    <citation type="submission" date="2016-08" db="EMBL/GenBank/DDBJ databases">
        <authorList>
            <person name="Holder M.E."/>
            <person name="Ajami N.J."/>
            <person name="Petrosino J.F."/>
        </authorList>
    </citation>
    <scope>NUCLEOTIDE SEQUENCE [LARGE SCALE GENOMIC DNA]</scope>
    <source>
        <strain evidence="10">F0677</strain>
    </source>
</reference>
<protein>
    <recommendedName>
        <fullName evidence="6">Lipoprotein</fullName>
    </recommendedName>
</protein>
<feature type="chain" id="PRO_5038719354" description="Lipoprotein" evidence="8">
    <location>
        <begin position="19"/>
        <end position="275"/>
    </location>
</feature>
<feature type="signal peptide" evidence="8">
    <location>
        <begin position="1"/>
        <end position="18"/>
    </location>
</feature>
<name>A0A1B3WCL3_9FIRM</name>